<evidence type="ECO:0000256" key="6">
    <source>
        <dbReference type="ARBA" id="ARBA00022833"/>
    </source>
</evidence>
<dbReference type="CDD" id="cd04275">
    <property type="entry name" value="ZnMc_pappalysin_like"/>
    <property type="match status" value="1"/>
</dbReference>
<dbReference type="OrthoDB" id="536211at2759"/>
<feature type="signal peptide" evidence="9">
    <location>
        <begin position="1"/>
        <end position="19"/>
    </location>
</feature>
<reference evidence="11 12" key="1">
    <citation type="journal article" date="2019" name="Nat. Ecol. Evol.">
        <title>Megaphylogeny resolves global patterns of mushroom evolution.</title>
        <authorList>
            <person name="Varga T."/>
            <person name="Krizsan K."/>
            <person name="Foldi C."/>
            <person name="Dima B."/>
            <person name="Sanchez-Garcia M."/>
            <person name="Sanchez-Ramirez S."/>
            <person name="Szollosi G.J."/>
            <person name="Szarkandi J.G."/>
            <person name="Papp V."/>
            <person name="Albert L."/>
            <person name="Andreopoulos W."/>
            <person name="Angelini C."/>
            <person name="Antonin V."/>
            <person name="Barry K.W."/>
            <person name="Bougher N.L."/>
            <person name="Buchanan P."/>
            <person name="Buyck B."/>
            <person name="Bense V."/>
            <person name="Catcheside P."/>
            <person name="Chovatia M."/>
            <person name="Cooper J."/>
            <person name="Damon W."/>
            <person name="Desjardin D."/>
            <person name="Finy P."/>
            <person name="Geml J."/>
            <person name="Haridas S."/>
            <person name="Hughes K."/>
            <person name="Justo A."/>
            <person name="Karasinski D."/>
            <person name="Kautmanova I."/>
            <person name="Kiss B."/>
            <person name="Kocsube S."/>
            <person name="Kotiranta H."/>
            <person name="LaButti K.M."/>
            <person name="Lechner B.E."/>
            <person name="Liimatainen K."/>
            <person name="Lipzen A."/>
            <person name="Lukacs Z."/>
            <person name="Mihaltcheva S."/>
            <person name="Morgado L.N."/>
            <person name="Niskanen T."/>
            <person name="Noordeloos M.E."/>
            <person name="Ohm R.A."/>
            <person name="Ortiz-Santana B."/>
            <person name="Ovrebo C."/>
            <person name="Racz N."/>
            <person name="Riley R."/>
            <person name="Savchenko A."/>
            <person name="Shiryaev A."/>
            <person name="Soop K."/>
            <person name="Spirin V."/>
            <person name="Szebenyi C."/>
            <person name="Tomsovsky M."/>
            <person name="Tulloss R.E."/>
            <person name="Uehling J."/>
            <person name="Grigoriev I.V."/>
            <person name="Vagvolgyi C."/>
            <person name="Papp T."/>
            <person name="Martin F.M."/>
            <person name="Miettinen O."/>
            <person name="Hibbett D.S."/>
            <person name="Nagy L.G."/>
        </authorList>
    </citation>
    <scope>NUCLEOTIDE SEQUENCE [LARGE SCALE GENOMIC DNA]</scope>
    <source>
        <strain evidence="11 12">CBS 121175</strain>
    </source>
</reference>
<dbReference type="GO" id="GO:0008237">
    <property type="term" value="F:metallopeptidase activity"/>
    <property type="evidence" value="ECO:0007669"/>
    <property type="project" value="UniProtKB-KW"/>
</dbReference>
<keyword evidence="7 11" id="KW-0482">Metalloprotease</keyword>
<dbReference type="Gene3D" id="3.40.390.10">
    <property type="entry name" value="Collagenase (Catalytic Domain)"/>
    <property type="match status" value="1"/>
</dbReference>
<dbReference type="PANTHER" id="PTHR47466:SF1">
    <property type="entry name" value="METALLOPROTEASE MEP1 (AFU_ORTHOLOGUE AFUA_1G07730)-RELATED"/>
    <property type="match status" value="1"/>
</dbReference>
<keyword evidence="8" id="KW-1015">Disulfide bond</keyword>
<gene>
    <name evidence="11" type="ORF">FA15DRAFT_673088</name>
</gene>
<feature type="domain" description="Peptidase M43 pregnancy-associated plasma-A" evidence="10">
    <location>
        <begin position="203"/>
        <end position="290"/>
    </location>
</feature>
<evidence type="ECO:0000313" key="11">
    <source>
        <dbReference type="EMBL" id="TFK20904.1"/>
    </source>
</evidence>
<organism evidence="11 12">
    <name type="scientific">Coprinopsis marcescibilis</name>
    <name type="common">Agaric fungus</name>
    <name type="synonym">Psathyrella marcescibilis</name>
    <dbReference type="NCBI Taxonomy" id="230819"/>
    <lineage>
        <taxon>Eukaryota</taxon>
        <taxon>Fungi</taxon>
        <taxon>Dikarya</taxon>
        <taxon>Basidiomycota</taxon>
        <taxon>Agaricomycotina</taxon>
        <taxon>Agaricomycetes</taxon>
        <taxon>Agaricomycetidae</taxon>
        <taxon>Agaricales</taxon>
        <taxon>Agaricineae</taxon>
        <taxon>Psathyrellaceae</taxon>
        <taxon>Coprinopsis</taxon>
    </lineage>
</organism>
<evidence type="ECO:0000256" key="5">
    <source>
        <dbReference type="ARBA" id="ARBA00022801"/>
    </source>
</evidence>
<keyword evidence="2 11" id="KW-0645">Protease</keyword>
<dbReference type="SUPFAM" id="SSF55486">
    <property type="entry name" value="Metalloproteases ('zincins'), catalytic domain"/>
    <property type="match status" value="1"/>
</dbReference>
<proteinExistence type="inferred from homology"/>
<dbReference type="PANTHER" id="PTHR47466">
    <property type="match status" value="1"/>
</dbReference>
<feature type="chain" id="PRO_5022730385" evidence="9">
    <location>
        <begin position="20"/>
        <end position="301"/>
    </location>
</feature>
<sequence length="301" mass="33352">MVAWIRLFWMATAFFLVSGSDVNPRSVQHLLLGRCTEPTSERFTQLERQFAHDKMLWGHQLLTLAKKRQLSPTAKPTSLFVHVISADGTPEKGNVRDAQIMQQVDALNSGFADTGLSFQLINVSRIVNADWFNNAGPDTAQQDAMKTSLRRGGHSDLNIYTVGFTSFTGLLGYATFPQSYQDSPVDDEVVLSFSSLPGGSLQGYNQGKTGVHETGHWFGLYHTFQGGCLEPGDMVSDTPPEGIPSQDCMPDRKTCAPDAIEDLSDPINNYMDYSPDSCMTEFSPDQAERARIQGQFYRGIY</sequence>
<dbReference type="GO" id="GO:0006508">
    <property type="term" value="P:proteolysis"/>
    <property type="evidence" value="ECO:0007669"/>
    <property type="project" value="UniProtKB-KW"/>
</dbReference>
<keyword evidence="6" id="KW-0862">Zinc</keyword>
<dbReference type="InterPro" id="IPR024079">
    <property type="entry name" value="MetalloPept_cat_dom_sf"/>
</dbReference>
<evidence type="ECO:0000256" key="9">
    <source>
        <dbReference type="SAM" id="SignalP"/>
    </source>
</evidence>
<dbReference type="Pfam" id="PF05572">
    <property type="entry name" value="Peptidase_M43"/>
    <property type="match status" value="1"/>
</dbReference>
<dbReference type="GO" id="GO:0046872">
    <property type="term" value="F:metal ion binding"/>
    <property type="evidence" value="ECO:0007669"/>
    <property type="project" value="UniProtKB-KW"/>
</dbReference>
<dbReference type="AlphaFoldDB" id="A0A5C3KL10"/>
<accession>A0A5C3KL10</accession>
<name>A0A5C3KL10_COPMA</name>
<evidence type="ECO:0000256" key="1">
    <source>
        <dbReference type="ARBA" id="ARBA00008721"/>
    </source>
</evidence>
<keyword evidence="5" id="KW-0378">Hydrolase</keyword>
<dbReference type="InterPro" id="IPR008754">
    <property type="entry name" value="Peptidase_M43"/>
</dbReference>
<protein>
    <submittedName>
        <fullName evidence="11">Metalloprotease</fullName>
    </submittedName>
</protein>
<evidence type="ECO:0000256" key="3">
    <source>
        <dbReference type="ARBA" id="ARBA00022723"/>
    </source>
</evidence>
<evidence type="ECO:0000256" key="7">
    <source>
        <dbReference type="ARBA" id="ARBA00023049"/>
    </source>
</evidence>
<keyword evidence="12" id="KW-1185">Reference proteome</keyword>
<evidence type="ECO:0000256" key="8">
    <source>
        <dbReference type="ARBA" id="ARBA00023157"/>
    </source>
</evidence>
<keyword evidence="4 9" id="KW-0732">Signal</keyword>
<comment type="similarity">
    <text evidence="1">Belongs to the peptidase M43B family.</text>
</comment>
<evidence type="ECO:0000259" key="10">
    <source>
        <dbReference type="Pfam" id="PF05572"/>
    </source>
</evidence>
<evidence type="ECO:0000313" key="12">
    <source>
        <dbReference type="Proteomes" id="UP000307440"/>
    </source>
</evidence>
<dbReference type="STRING" id="230819.A0A5C3KL10"/>
<evidence type="ECO:0000256" key="4">
    <source>
        <dbReference type="ARBA" id="ARBA00022729"/>
    </source>
</evidence>
<evidence type="ECO:0000256" key="2">
    <source>
        <dbReference type="ARBA" id="ARBA00022670"/>
    </source>
</evidence>
<dbReference type="Proteomes" id="UP000307440">
    <property type="component" value="Unassembled WGS sequence"/>
</dbReference>
<keyword evidence="3" id="KW-0479">Metal-binding</keyword>
<dbReference type="EMBL" id="ML210284">
    <property type="protein sequence ID" value="TFK20904.1"/>
    <property type="molecule type" value="Genomic_DNA"/>
</dbReference>